<accession>A0A3P8NJR7</accession>
<dbReference type="AlphaFoldDB" id="A0A3P8NJR7"/>
<dbReference type="OMA" id="RHNDYIT"/>
<dbReference type="Ensembl" id="ENSACLT00000005099.1">
    <property type="protein sequence ID" value="ENSACLP00000004999.1"/>
    <property type="gene ID" value="ENSACLG00000003346.1"/>
</dbReference>
<reference evidence="2" key="2">
    <citation type="submission" date="2023-03" db="EMBL/GenBank/DDBJ databases">
        <authorList>
            <consortium name="Wellcome Sanger Institute Data Sharing"/>
        </authorList>
    </citation>
    <scope>NUCLEOTIDE SEQUENCE [LARGE SCALE GENOMIC DNA]</scope>
</reference>
<name>A0A3P8NJR7_ASTCA</name>
<reference evidence="1 2" key="1">
    <citation type="submission" date="2018-05" db="EMBL/GenBank/DDBJ databases">
        <authorList>
            <person name="Datahose"/>
        </authorList>
    </citation>
    <scope>NUCLEOTIDE SEQUENCE</scope>
</reference>
<evidence type="ECO:0000313" key="1">
    <source>
        <dbReference type="Ensembl" id="ENSACLP00000004999.1"/>
    </source>
</evidence>
<organism evidence="1 2">
    <name type="scientific">Astatotilapia calliptera</name>
    <name type="common">Eastern happy</name>
    <name type="synonym">Chromis callipterus</name>
    <dbReference type="NCBI Taxonomy" id="8154"/>
    <lineage>
        <taxon>Eukaryota</taxon>
        <taxon>Metazoa</taxon>
        <taxon>Chordata</taxon>
        <taxon>Craniata</taxon>
        <taxon>Vertebrata</taxon>
        <taxon>Euteleostomi</taxon>
        <taxon>Actinopterygii</taxon>
        <taxon>Neopterygii</taxon>
        <taxon>Teleostei</taxon>
        <taxon>Neoteleostei</taxon>
        <taxon>Acanthomorphata</taxon>
        <taxon>Ovalentaria</taxon>
        <taxon>Cichlomorphae</taxon>
        <taxon>Cichliformes</taxon>
        <taxon>Cichlidae</taxon>
        <taxon>African cichlids</taxon>
        <taxon>Pseudocrenilabrinae</taxon>
        <taxon>Haplochromini</taxon>
        <taxon>Astatotilapia</taxon>
    </lineage>
</organism>
<dbReference type="Bgee" id="ENSACLG00000003346">
    <property type="expression patterns" value="Expressed in zone of skin and 1 other cell type or tissue"/>
</dbReference>
<reference evidence="1" key="3">
    <citation type="submission" date="2025-08" db="UniProtKB">
        <authorList>
            <consortium name="Ensembl"/>
        </authorList>
    </citation>
    <scope>IDENTIFICATION</scope>
</reference>
<sequence>VHIRTFDPTSRLLARTRSSASSSSYYRERLKCYTHPGLELLNLLLASLHGDLLSFIQAVLQVFDGLLHVLLHSLQMSAGVSFHLLFQTQGLIPAASLSLQRALKSIHSSLVLALNVSLYLVKLKLGSENLPFLMLQCGLSQIEIRHNDYITCNELILTT</sequence>
<protein>
    <submittedName>
        <fullName evidence="1">Uncharacterized protein</fullName>
    </submittedName>
</protein>
<dbReference type="GeneTree" id="ENSGT00990000203911"/>
<keyword evidence="2" id="KW-1185">Reference proteome</keyword>
<evidence type="ECO:0000313" key="2">
    <source>
        <dbReference type="Proteomes" id="UP000265100"/>
    </source>
</evidence>
<dbReference type="Proteomes" id="UP000265100">
    <property type="component" value="Chromosome 18"/>
</dbReference>
<proteinExistence type="predicted"/>
<reference evidence="1" key="4">
    <citation type="submission" date="2025-09" db="UniProtKB">
        <authorList>
            <consortium name="Ensembl"/>
        </authorList>
    </citation>
    <scope>IDENTIFICATION</scope>
</reference>